<proteinExistence type="predicted"/>
<dbReference type="EMBL" id="SMKI01000501">
    <property type="protein sequence ID" value="TDC64885.1"/>
    <property type="molecule type" value="Genomic_DNA"/>
</dbReference>
<evidence type="ECO:0000256" key="2">
    <source>
        <dbReference type="SAM" id="Phobius"/>
    </source>
</evidence>
<name>A0A4V2Y0H8_9ACTN</name>
<evidence type="ECO:0000313" key="3">
    <source>
        <dbReference type="EMBL" id="TDC64885.1"/>
    </source>
</evidence>
<keyword evidence="2" id="KW-0472">Membrane</keyword>
<feature type="region of interest" description="Disordered" evidence="1">
    <location>
        <begin position="65"/>
        <end position="84"/>
    </location>
</feature>
<dbReference type="RefSeq" id="WP_132821519.1">
    <property type="nucleotide sequence ID" value="NZ_SMKI01000501.1"/>
</dbReference>
<sequence length="647" mass="67033">MAASDVTSPDAPTDTTHEPVGLDRAEAALVEHYPRLVRLGYLVLPHSLGRQRRVLTAHALAQRALPRGRSAQDEPTAPPPRREDADAGYAYLRHRVLRAALDAARARRRVPRPPWSLPQVVGLRLFPRAGEPDELALDQRLAELAPAGRAAYALRRVDGLDEPAVRRLLAAAGVPAEDAADAVAAAAGLSAAPDLADPCSLQARPTDLLRRRQYARGALFGAAALTLVVAGGLALLPDGWGPDGAAAPSYSRNEAAEAALDPSGLRRVPADTWKRSARLDFSVWPARGDAVDDTGLLRRALAVWARPGESVAVSATPGTQTGPAPGPAQLLYAGESGGTSVVLLHDGLRLVRYAEQAGADGGRVALDFARVDGADLVSSAAAVVSRGDGNTRYLLAPWVAEAGTLQLLDPTASTAGLAVDDHGVTDPLRTAAGEPGERPGECASFAALAVTPQGAAEPYLLADLGELAPAVLTGGTPAEPRNWIGSAEERAQWARMACQLPLVSGAGMRTLNAWGFAEQPLPDGAGTARWVCLRGDTWRGGGSRSLAVFLPPAERATEPGAVTASAEDSASCGERRPAVLSGALWMSPAEDWYLLAAASEGVTEITAEGAVGGHGAGRTLALPAEEGASTELTARLEGGDELPMLGS</sequence>
<dbReference type="OrthoDB" id="3932808at2"/>
<organism evidence="3 4">
    <name type="scientific">Streptomyces hainanensis</name>
    <dbReference type="NCBI Taxonomy" id="402648"/>
    <lineage>
        <taxon>Bacteria</taxon>
        <taxon>Bacillati</taxon>
        <taxon>Actinomycetota</taxon>
        <taxon>Actinomycetes</taxon>
        <taxon>Kitasatosporales</taxon>
        <taxon>Streptomycetaceae</taxon>
        <taxon>Streptomyces</taxon>
    </lineage>
</organism>
<evidence type="ECO:0008006" key="5">
    <source>
        <dbReference type="Google" id="ProtNLM"/>
    </source>
</evidence>
<comment type="caution">
    <text evidence="3">The sequence shown here is derived from an EMBL/GenBank/DDBJ whole genome shotgun (WGS) entry which is preliminary data.</text>
</comment>
<gene>
    <name evidence="3" type="ORF">E1283_31105</name>
</gene>
<feature type="transmembrane region" description="Helical" evidence="2">
    <location>
        <begin position="214"/>
        <end position="236"/>
    </location>
</feature>
<protein>
    <recommendedName>
        <fullName evidence="5">DNA-directed RNA polymerase specialized sigma24 family protein</fullName>
    </recommendedName>
</protein>
<evidence type="ECO:0000313" key="4">
    <source>
        <dbReference type="Proteomes" id="UP000295345"/>
    </source>
</evidence>
<dbReference type="Proteomes" id="UP000295345">
    <property type="component" value="Unassembled WGS sequence"/>
</dbReference>
<keyword evidence="2" id="KW-1133">Transmembrane helix</keyword>
<feature type="region of interest" description="Disordered" evidence="1">
    <location>
        <begin position="1"/>
        <end position="20"/>
    </location>
</feature>
<keyword evidence="2" id="KW-0812">Transmembrane</keyword>
<accession>A0A4V2Y0H8</accession>
<keyword evidence="4" id="KW-1185">Reference proteome</keyword>
<reference evidence="3 4" key="1">
    <citation type="submission" date="2019-03" db="EMBL/GenBank/DDBJ databases">
        <title>Draft genome sequences of novel Actinobacteria.</title>
        <authorList>
            <person name="Sahin N."/>
            <person name="Ay H."/>
            <person name="Saygin H."/>
        </authorList>
    </citation>
    <scope>NUCLEOTIDE SEQUENCE [LARGE SCALE GENOMIC DNA]</scope>
    <source>
        <strain evidence="3 4">DSM 41900</strain>
    </source>
</reference>
<evidence type="ECO:0000256" key="1">
    <source>
        <dbReference type="SAM" id="MobiDB-lite"/>
    </source>
</evidence>
<dbReference type="AlphaFoldDB" id="A0A4V2Y0H8"/>